<dbReference type="Gene3D" id="3.60.21.10">
    <property type="match status" value="1"/>
</dbReference>
<dbReference type="InterPro" id="IPR050341">
    <property type="entry name" value="PP1_catalytic_subunit"/>
</dbReference>
<dbReference type="SUPFAM" id="SSF56300">
    <property type="entry name" value="Metallo-dependent phosphatases"/>
    <property type="match status" value="1"/>
</dbReference>
<comment type="similarity">
    <text evidence="8">Belongs to the PPP phosphatase family.</text>
</comment>
<name>E1F0F6_GIAIA</name>
<keyword evidence="3 8" id="KW-0378">Hydrolase</keyword>
<dbReference type="AlphaFoldDB" id="E1F0F6"/>
<dbReference type="OMA" id="NQELEYW"/>
<evidence type="ECO:0000313" key="10">
    <source>
        <dbReference type="EMBL" id="EFO64099.1"/>
    </source>
</evidence>
<comment type="catalytic activity">
    <reaction evidence="7 8">
        <text>O-phospho-L-threonyl-[protein] + H2O = L-threonyl-[protein] + phosphate</text>
        <dbReference type="Rhea" id="RHEA:47004"/>
        <dbReference type="Rhea" id="RHEA-COMP:11060"/>
        <dbReference type="Rhea" id="RHEA-COMP:11605"/>
        <dbReference type="ChEBI" id="CHEBI:15377"/>
        <dbReference type="ChEBI" id="CHEBI:30013"/>
        <dbReference type="ChEBI" id="CHEBI:43474"/>
        <dbReference type="ChEBI" id="CHEBI:61977"/>
        <dbReference type="EC" id="3.1.3.16"/>
    </reaction>
</comment>
<evidence type="ECO:0000256" key="8">
    <source>
        <dbReference type="RuleBase" id="RU004273"/>
    </source>
</evidence>
<organism evidence="10 11">
    <name type="scientific">Giardia intestinalis (strain P15)</name>
    <name type="common">Giardia lamblia</name>
    <dbReference type="NCBI Taxonomy" id="658858"/>
    <lineage>
        <taxon>Eukaryota</taxon>
        <taxon>Metamonada</taxon>
        <taxon>Diplomonadida</taxon>
        <taxon>Hexamitidae</taxon>
        <taxon>Giardiinae</taxon>
        <taxon>Giardia</taxon>
    </lineage>
</organism>
<dbReference type="PANTHER" id="PTHR11668:SF300">
    <property type="entry name" value="SERINE_THREONINE-PROTEIN PHOSPHATASE"/>
    <property type="match status" value="1"/>
</dbReference>
<proteinExistence type="inferred from homology"/>
<evidence type="ECO:0000256" key="1">
    <source>
        <dbReference type="ARBA" id="ARBA00001936"/>
    </source>
</evidence>
<dbReference type="PANTHER" id="PTHR11668">
    <property type="entry name" value="SERINE/THREONINE PROTEIN PHOSPHATASE"/>
    <property type="match status" value="1"/>
</dbReference>
<dbReference type="GO" id="GO:0004722">
    <property type="term" value="F:protein serine/threonine phosphatase activity"/>
    <property type="evidence" value="ECO:0007669"/>
    <property type="project" value="UniProtKB-EC"/>
</dbReference>
<comment type="caution">
    <text evidence="10">The sequence shown here is derived from an EMBL/GenBank/DDBJ whole genome shotgun (WGS) entry which is preliminary data.</text>
</comment>
<dbReference type="SMART" id="SM00156">
    <property type="entry name" value="PP2Ac"/>
    <property type="match status" value="1"/>
</dbReference>
<evidence type="ECO:0000313" key="11">
    <source>
        <dbReference type="Proteomes" id="UP000008974"/>
    </source>
</evidence>
<feature type="domain" description="Serine/threonine specific protein phosphatases" evidence="9">
    <location>
        <begin position="257"/>
        <end position="262"/>
    </location>
</feature>
<evidence type="ECO:0000256" key="4">
    <source>
        <dbReference type="ARBA" id="ARBA00022912"/>
    </source>
</evidence>
<comment type="catalytic activity">
    <reaction evidence="6">
        <text>O-phospho-L-seryl-[protein] + H2O = L-seryl-[protein] + phosphate</text>
        <dbReference type="Rhea" id="RHEA:20629"/>
        <dbReference type="Rhea" id="RHEA-COMP:9863"/>
        <dbReference type="Rhea" id="RHEA-COMP:11604"/>
        <dbReference type="ChEBI" id="CHEBI:15377"/>
        <dbReference type="ChEBI" id="CHEBI:29999"/>
        <dbReference type="ChEBI" id="CHEBI:43474"/>
        <dbReference type="ChEBI" id="CHEBI:83421"/>
        <dbReference type="EC" id="3.1.3.16"/>
    </reaction>
</comment>
<gene>
    <name evidence="10" type="ORF">GLP15_3486</name>
</gene>
<dbReference type="EMBL" id="ACVC01000105">
    <property type="protein sequence ID" value="EFO64099.1"/>
    <property type="molecule type" value="Genomic_DNA"/>
</dbReference>
<protein>
    <recommendedName>
        <fullName evidence="8">Serine/threonine-protein phosphatase</fullName>
        <ecNumber evidence="8">3.1.3.16</ecNumber>
    </recommendedName>
</protein>
<dbReference type="STRING" id="658858.E1F0F6"/>
<keyword evidence="2" id="KW-0479">Metal-binding</keyword>
<sequence>MIQSLVQLFHNGPNNALVEAAEQALNSYLPSSPEALELSLLIGDSLRCQNNLERALSYYNRAALQRHVGAEIRVEALNRYIFLSQKVLDAYRKDFAVLEQMPPVVDNSQYKSFPQFDGLSLKDRFFLLESFKVDILTNNVYYTESSLLPFLSKVKGVLARDGNIKHYLAEGKRICVLGDVHGSPMDVSTFYDLCMLKDVQLQCFQEVGDDRGSNFTMDLSSVYVFLGDYVDRGSHGLACILFIYAIKYLYPRNVLLLRGNHECDTMNKIYGFTEEIYKQYGSHSPIYSAIQDTFAAIPYFFRLIYLPQSLCRALERFYNRVNPSATSSTRWTNSETMYLASMVSSVISWAGQTSATDATDATDKTKLIGLADSQEAYVLKYRLEEESLTIFCCHGGPPCVYTEYCKQLDLYLGIDNYENILQRSVSIIDPLAGELTWNDPAPHRFKSPSILYEPSQRRLGYKYSYDLFKTWCKRTKVDLVLRGHEVALDGVHQDFQYAFEPKQLGGPNQELEYWFSVSTLRETPRHFTIFSASFYEHLTNHGAAAILRFEVPIDDVAPALVIRCFTLS</sequence>
<evidence type="ECO:0000256" key="5">
    <source>
        <dbReference type="ARBA" id="ARBA00023211"/>
    </source>
</evidence>
<evidence type="ECO:0000256" key="3">
    <source>
        <dbReference type="ARBA" id="ARBA00022801"/>
    </source>
</evidence>
<dbReference type="VEuPathDB" id="GiardiaDB:GLP15_3486"/>
<accession>E1F0F6</accession>
<dbReference type="GO" id="GO:0046872">
    <property type="term" value="F:metal ion binding"/>
    <property type="evidence" value="ECO:0007669"/>
    <property type="project" value="UniProtKB-KW"/>
</dbReference>
<dbReference type="Pfam" id="PF00149">
    <property type="entry name" value="Metallophos"/>
    <property type="match status" value="2"/>
</dbReference>
<evidence type="ECO:0000256" key="2">
    <source>
        <dbReference type="ARBA" id="ARBA00022723"/>
    </source>
</evidence>
<dbReference type="OrthoDB" id="10251080at2759"/>
<dbReference type="InterPro" id="IPR006186">
    <property type="entry name" value="Ser/Thr-sp_prot-phosphatase"/>
</dbReference>
<dbReference type="PROSITE" id="PS00125">
    <property type="entry name" value="SER_THR_PHOSPHATASE"/>
    <property type="match status" value="1"/>
</dbReference>
<dbReference type="PRINTS" id="PR00114">
    <property type="entry name" value="STPHPHTASE"/>
</dbReference>
<reference evidence="10 11" key="1">
    <citation type="journal article" date="2010" name="BMC Genomics">
        <title>Genome analysis and comparative genomics of a Giardia intestinalis assemblage E isolate.</title>
        <authorList>
            <person name="Jerlstrom-Hultqvist J."/>
            <person name="Franzen O."/>
            <person name="Ankarklev J."/>
            <person name="Xu F."/>
            <person name="Nohynkova E."/>
            <person name="Andersson J.O."/>
            <person name="Svard S.G."/>
            <person name="Andersson B."/>
        </authorList>
    </citation>
    <scope>NUCLEOTIDE SEQUENCE [LARGE SCALE GENOMIC DNA]</scope>
    <source>
        <strain evidence="10 11">P15</strain>
    </source>
</reference>
<evidence type="ECO:0000256" key="6">
    <source>
        <dbReference type="ARBA" id="ARBA00047761"/>
    </source>
</evidence>
<dbReference type="EC" id="3.1.3.16" evidence="8"/>
<evidence type="ECO:0000259" key="9">
    <source>
        <dbReference type="PROSITE" id="PS00125"/>
    </source>
</evidence>
<dbReference type="CDD" id="cd00144">
    <property type="entry name" value="MPP_PPP_family"/>
    <property type="match status" value="1"/>
</dbReference>
<dbReference type="Proteomes" id="UP000008974">
    <property type="component" value="Unassembled WGS sequence"/>
</dbReference>
<evidence type="ECO:0000256" key="7">
    <source>
        <dbReference type="ARBA" id="ARBA00048336"/>
    </source>
</evidence>
<keyword evidence="4" id="KW-0904">Protein phosphatase</keyword>
<dbReference type="InterPro" id="IPR029052">
    <property type="entry name" value="Metallo-depent_PP-like"/>
</dbReference>
<dbReference type="GO" id="GO:0005737">
    <property type="term" value="C:cytoplasm"/>
    <property type="evidence" value="ECO:0007669"/>
    <property type="project" value="TreeGrafter"/>
</dbReference>
<dbReference type="GO" id="GO:0005634">
    <property type="term" value="C:nucleus"/>
    <property type="evidence" value="ECO:0007669"/>
    <property type="project" value="TreeGrafter"/>
</dbReference>
<dbReference type="InterPro" id="IPR004843">
    <property type="entry name" value="Calcineurin-like_PHP"/>
</dbReference>
<comment type="cofactor">
    <cofactor evidence="1">
        <name>Mn(2+)</name>
        <dbReference type="ChEBI" id="CHEBI:29035"/>
    </cofactor>
</comment>
<keyword evidence="5" id="KW-0464">Manganese</keyword>